<organism evidence="2 3">
    <name type="scientific">Cymbomonas tetramitiformis</name>
    <dbReference type="NCBI Taxonomy" id="36881"/>
    <lineage>
        <taxon>Eukaryota</taxon>
        <taxon>Viridiplantae</taxon>
        <taxon>Chlorophyta</taxon>
        <taxon>Pyramimonadophyceae</taxon>
        <taxon>Pyramimonadales</taxon>
        <taxon>Pyramimonadaceae</taxon>
        <taxon>Cymbomonas</taxon>
    </lineage>
</organism>
<feature type="region of interest" description="Disordered" evidence="1">
    <location>
        <begin position="1"/>
        <end position="72"/>
    </location>
</feature>
<accession>A0AAE0FRL9</accession>
<sequence>MEDVRREAEHLGTVGGPGRGTAEERSGRARAGTGGLSQAASSVEDILNEWNDLSSPGPEGGVWTQEQSGASPEQAMALAEGGVATLMGASRRVAGLLERVAGMGATGEGDVGDVGRLAGGVDTRRAPQSPGAHPGSDDHLQQALGRVGGSGVLWDVGLVVKGVAPETRQQCAGRAVEEGLRLGDGDMARVAQGAGMNRLQAQGSSALASGWRCAGRAVGGAPAERLAVRRQSGWRCAGRAVGGAPADRVAVRRQTGWRCAGRPGGGAPADRVAVRRPSRVAVRRQTGGGRGRPGGSALAEQLAVRRQSGWRCAGRAGGGAPAERVAVRRQSGWRCAGRAGGGAPAERLAAQVDGRLGGGEMARAARGAELSWLQRRNSSEPAHTTDRLGIRNGLSRCADVGRVCVSSSTAEFVVCGAIYFQHRCIGGGYSTICLVCFPT</sequence>
<reference evidence="2 3" key="1">
    <citation type="journal article" date="2015" name="Genome Biol. Evol.">
        <title>Comparative Genomics of a Bacterivorous Green Alga Reveals Evolutionary Causalities and Consequences of Phago-Mixotrophic Mode of Nutrition.</title>
        <authorList>
            <person name="Burns J.A."/>
            <person name="Paasch A."/>
            <person name="Narechania A."/>
            <person name="Kim E."/>
        </authorList>
    </citation>
    <scope>NUCLEOTIDE SEQUENCE [LARGE SCALE GENOMIC DNA]</scope>
    <source>
        <strain evidence="2 3">PLY_AMNH</strain>
    </source>
</reference>
<name>A0AAE0FRL9_9CHLO</name>
<evidence type="ECO:0000256" key="1">
    <source>
        <dbReference type="SAM" id="MobiDB-lite"/>
    </source>
</evidence>
<feature type="region of interest" description="Disordered" evidence="1">
    <location>
        <begin position="121"/>
        <end position="140"/>
    </location>
</feature>
<protein>
    <submittedName>
        <fullName evidence="2">Uncharacterized protein</fullName>
    </submittedName>
</protein>
<dbReference type="EMBL" id="LGRX02014555">
    <property type="protein sequence ID" value="KAK3264433.1"/>
    <property type="molecule type" value="Genomic_DNA"/>
</dbReference>
<dbReference type="Proteomes" id="UP001190700">
    <property type="component" value="Unassembled WGS sequence"/>
</dbReference>
<evidence type="ECO:0000313" key="3">
    <source>
        <dbReference type="Proteomes" id="UP001190700"/>
    </source>
</evidence>
<feature type="compositionally biased region" description="Basic and acidic residues" evidence="1">
    <location>
        <begin position="1"/>
        <end position="10"/>
    </location>
</feature>
<keyword evidence="3" id="KW-1185">Reference proteome</keyword>
<dbReference type="AlphaFoldDB" id="A0AAE0FRL9"/>
<gene>
    <name evidence="2" type="ORF">CYMTET_26827</name>
</gene>
<evidence type="ECO:0000313" key="2">
    <source>
        <dbReference type="EMBL" id="KAK3264433.1"/>
    </source>
</evidence>
<comment type="caution">
    <text evidence="2">The sequence shown here is derived from an EMBL/GenBank/DDBJ whole genome shotgun (WGS) entry which is preliminary data.</text>
</comment>
<proteinExistence type="predicted"/>